<dbReference type="PANTHER" id="PTHR37023">
    <property type="entry name" value="TRANSPOSASE"/>
    <property type="match status" value="1"/>
</dbReference>
<accession>A0A2U1AI20</accession>
<evidence type="ECO:0000313" key="3">
    <source>
        <dbReference type="Proteomes" id="UP000245466"/>
    </source>
</evidence>
<evidence type="ECO:0000313" key="2">
    <source>
        <dbReference type="EMBL" id="PVY36031.1"/>
    </source>
</evidence>
<dbReference type="GO" id="GO:0003677">
    <property type="term" value="F:DNA binding"/>
    <property type="evidence" value="ECO:0007669"/>
    <property type="project" value="InterPro"/>
</dbReference>
<comment type="caution">
    <text evidence="2">The sequence shown here is derived from an EMBL/GenBank/DDBJ whole genome shotgun (WGS) entry which is preliminary data.</text>
</comment>
<dbReference type="GO" id="GO:0006313">
    <property type="term" value="P:DNA transposition"/>
    <property type="evidence" value="ECO:0007669"/>
    <property type="project" value="InterPro"/>
</dbReference>
<keyword evidence="3" id="KW-1185">Reference proteome</keyword>
<name>A0A2U1AI20_9BACT</name>
<organism evidence="2 3">
    <name type="scientific">Pontibacter virosus</name>
    <dbReference type="NCBI Taxonomy" id="1765052"/>
    <lineage>
        <taxon>Bacteria</taxon>
        <taxon>Pseudomonadati</taxon>
        <taxon>Bacteroidota</taxon>
        <taxon>Cytophagia</taxon>
        <taxon>Cytophagales</taxon>
        <taxon>Hymenobacteraceae</taxon>
        <taxon>Pontibacter</taxon>
    </lineage>
</organism>
<gene>
    <name evidence="2" type="ORF">C8E01_1301</name>
</gene>
<reference evidence="2 3" key="1">
    <citation type="submission" date="2018-04" db="EMBL/GenBank/DDBJ databases">
        <title>Genomic Encyclopedia of Type Strains, Phase IV (KMG-IV): sequencing the most valuable type-strain genomes for metagenomic binning, comparative biology and taxonomic classification.</title>
        <authorList>
            <person name="Goeker M."/>
        </authorList>
    </citation>
    <scope>NUCLEOTIDE SEQUENCE [LARGE SCALE GENOMIC DNA]</scope>
    <source>
        <strain evidence="2 3">DSM 100231</strain>
    </source>
</reference>
<proteinExistence type="predicted"/>
<dbReference type="GO" id="GO:0004803">
    <property type="term" value="F:transposase activity"/>
    <property type="evidence" value="ECO:0007669"/>
    <property type="project" value="InterPro"/>
</dbReference>
<sequence>AMHQPRLVYDTLFEAAWQTLLAFASDRKHLGARPGMVAVLHTWGQTLSLHPHLHCVVPGGGLTEQGKWKGARGKGRYLFPVRAMSLVFRAKYVQLLREKLPEVDKELIRALFQKRWVVYAKRPFSGPEQVVEYLGRYTHKIAISNHRLTAVGEQSVSFAYRDYRQGARKLEMKLEGMEFIRRLSLHILPRGFVRIRHYGILSGTSKGTAIPVIREQMPGEKRRKAEVRQLEEYNPLVCPCCKKETMVTLQVLTKRGPPQGLRTQRRYRDFE</sequence>
<feature type="domain" description="Transposase IS801/IS1294" evidence="1">
    <location>
        <begin position="35"/>
        <end position="204"/>
    </location>
</feature>
<evidence type="ECO:0000259" key="1">
    <source>
        <dbReference type="Pfam" id="PF04986"/>
    </source>
</evidence>
<feature type="non-terminal residue" evidence="2">
    <location>
        <position position="1"/>
    </location>
</feature>
<protein>
    <submittedName>
        <fullName evidence="2">Putative transposase</fullName>
    </submittedName>
</protein>
<dbReference type="InterPro" id="IPR007069">
    <property type="entry name" value="Transposase_32"/>
</dbReference>
<dbReference type="AlphaFoldDB" id="A0A2U1AI20"/>
<dbReference type="EMBL" id="QEKI01000030">
    <property type="protein sequence ID" value="PVY36031.1"/>
    <property type="molecule type" value="Genomic_DNA"/>
</dbReference>
<dbReference type="Pfam" id="PF04986">
    <property type="entry name" value="Y2_Tnp"/>
    <property type="match status" value="1"/>
</dbReference>
<dbReference type="Proteomes" id="UP000245466">
    <property type="component" value="Unassembled WGS sequence"/>
</dbReference>
<dbReference type="OrthoDB" id="9791273at2"/>
<dbReference type="PANTHER" id="PTHR37023:SF1">
    <property type="entry name" value="ISSOD25 TRANSPOSASE TNPA_ISSOD25"/>
    <property type="match status" value="1"/>
</dbReference>